<dbReference type="Pfam" id="PF05359">
    <property type="entry name" value="DUF748"/>
    <property type="match status" value="1"/>
</dbReference>
<dbReference type="InterPro" id="IPR008023">
    <property type="entry name" value="DUF748"/>
</dbReference>
<comment type="caution">
    <text evidence="1">The sequence shown here is derived from an EMBL/GenBank/DDBJ whole genome shotgun (WGS) entry which is preliminary data.</text>
</comment>
<organism evidence="1 2">
    <name type="scientific">Modicisalibacter xianhensis</name>
    <dbReference type="NCBI Taxonomy" id="442341"/>
    <lineage>
        <taxon>Bacteria</taxon>
        <taxon>Pseudomonadati</taxon>
        <taxon>Pseudomonadota</taxon>
        <taxon>Gammaproteobacteria</taxon>
        <taxon>Oceanospirillales</taxon>
        <taxon>Halomonadaceae</taxon>
        <taxon>Modicisalibacter</taxon>
    </lineage>
</organism>
<dbReference type="GO" id="GO:0090313">
    <property type="term" value="P:regulation of protein targeting to membrane"/>
    <property type="evidence" value="ECO:0007669"/>
    <property type="project" value="TreeGrafter"/>
</dbReference>
<name>A0A4R8FNU3_9GAMM</name>
<sequence>MKKRHAWWVGLTLIVVALVALRLALPDLARNYINDRLAAMGDYRGQVADVDIHLWRGAYAINGLEIVKTTGNVPVPFVRVDAIDFSVSWRALWQGAIVAEAAILGPELNFVDAPQASDSQSGEGTDWRMAMQDMVPIDINRIDIVDGRIHFRNFTSRPPVDLEVSEINGVITNLSNADRGEGSRVASISAEGLMLNQAATELYASLDPLGDMRDFDLRLRVTAIDLTRLNTLTEAYGRFDFQSGAGDFVMELEANDGQLQGYAKPLLDNVEILDLEEDAEKGPLSAAWEALVAGAGWLFRNHPEDRLATQVEIRGNLVQQDISAWQAFVATLRNAFVEAYQANFERE</sequence>
<dbReference type="Proteomes" id="UP000294489">
    <property type="component" value="Unassembled WGS sequence"/>
</dbReference>
<dbReference type="RefSeq" id="WP_134018490.1">
    <property type="nucleotide sequence ID" value="NZ_SOEC01000011.1"/>
</dbReference>
<gene>
    <name evidence="1" type="ORF">DFO67_11141</name>
</gene>
<dbReference type="AlphaFoldDB" id="A0A4R8FNU3"/>
<dbReference type="InterPro" id="IPR052894">
    <property type="entry name" value="AsmA-related"/>
</dbReference>
<accession>A0A4R8FNU3</accession>
<dbReference type="GO" id="GO:0005886">
    <property type="term" value="C:plasma membrane"/>
    <property type="evidence" value="ECO:0007669"/>
    <property type="project" value="TreeGrafter"/>
</dbReference>
<proteinExistence type="predicted"/>
<dbReference type="PANTHER" id="PTHR30441">
    <property type="entry name" value="DUF748 DOMAIN-CONTAINING PROTEIN"/>
    <property type="match status" value="1"/>
</dbReference>
<protein>
    <submittedName>
        <fullName evidence="1">Uncharacterized protein DUF748</fullName>
    </submittedName>
</protein>
<dbReference type="OrthoDB" id="9771783at2"/>
<evidence type="ECO:0000313" key="2">
    <source>
        <dbReference type="Proteomes" id="UP000294489"/>
    </source>
</evidence>
<reference evidence="1 2" key="1">
    <citation type="submission" date="2019-03" db="EMBL/GenBank/DDBJ databases">
        <title>Freshwater and sediment microbial communities from various areas in North America, analyzing microbe dynamics in response to fracking.</title>
        <authorList>
            <person name="Lamendella R."/>
        </authorList>
    </citation>
    <scope>NUCLEOTIDE SEQUENCE [LARGE SCALE GENOMIC DNA]</scope>
    <source>
        <strain evidence="1 2">6_TX</strain>
    </source>
</reference>
<dbReference type="EMBL" id="SOEC01000011">
    <property type="protein sequence ID" value="TDX28071.1"/>
    <property type="molecule type" value="Genomic_DNA"/>
</dbReference>
<dbReference type="PANTHER" id="PTHR30441:SF4">
    <property type="entry name" value="PROTEIN ASMA"/>
    <property type="match status" value="1"/>
</dbReference>
<evidence type="ECO:0000313" key="1">
    <source>
        <dbReference type="EMBL" id="TDX28071.1"/>
    </source>
</evidence>